<dbReference type="Gene3D" id="3.40.50.1820">
    <property type="entry name" value="alpha/beta hydrolase"/>
    <property type="match status" value="1"/>
</dbReference>
<gene>
    <name evidence="1" type="ORF">GCM10011610_03000</name>
</gene>
<sequence>MKDRSHVNVLRMLEQYEGTPFAGAVPVSTSAHEVGYDILAEFFDGPFDWSRIRSAAGDFRLLSAIDDPVNAADPMEHVELLVRGLGARAVVLPSGRHLGAYADDRIDLPRRSPWWKRFWHTATECGVRP</sequence>
<name>A0ABQ2K643_9NOCA</name>
<organism evidence="1 2">
    <name type="scientific">Nocardia rhizosphaerihabitans</name>
    <dbReference type="NCBI Taxonomy" id="1691570"/>
    <lineage>
        <taxon>Bacteria</taxon>
        <taxon>Bacillati</taxon>
        <taxon>Actinomycetota</taxon>
        <taxon>Actinomycetes</taxon>
        <taxon>Mycobacteriales</taxon>
        <taxon>Nocardiaceae</taxon>
        <taxon>Nocardia</taxon>
    </lineage>
</organism>
<accession>A0ABQ2K643</accession>
<reference evidence="2" key="1">
    <citation type="journal article" date="2019" name="Int. J. Syst. Evol. Microbiol.">
        <title>The Global Catalogue of Microorganisms (GCM) 10K type strain sequencing project: providing services to taxonomists for standard genome sequencing and annotation.</title>
        <authorList>
            <consortium name="The Broad Institute Genomics Platform"/>
            <consortium name="The Broad Institute Genome Sequencing Center for Infectious Disease"/>
            <person name="Wu L."/>
            <person name="Ma J."/>
        </authorList>
    </citation>
    <scope>NUCLEOTIDE SEQUENCE [LARGE SCALE GENOMIC DNA]</scope>
    <source>
        <strain evidence="2">CGMCC 4.7329</strain>
    </source>
</reference>
<comment type="caution">
    <text evidence="1">The sequence shown here is derived from an EMBL/GenBank/DDBJ whole genome shotgun (WGS) entry which is preliminary data.</text>
</comment>
<dbReference type="EMBL" id="BMNE01000001">
    <property type="protein sequence ID" value="GGN67181.1"/>
    <property type="molecule type" value="Genomic_DNA"/>
</dbReference>
<evidence type="ECO:0000313" key="2">
    <source>
        <dbReference type="Proteomes" id="UP000658127"/>
    </source>
</evidence>
<evidence type="ECO:0000313" key="1">
    <source>
        <dbReference type="EMBL" id="GGN67181.1"/>
    </source>
</evidence>
<dbReference type="Proteomes" id="UP000658127">
    <property type="component" value="Unassembled WGS sequence"/>
</dbReference>
<keyword evidence="2" id="KW-1185">Reference proteome</keyword>
<dbReference type="InterPro" id="IPR029058">
    <property type="entry name" value="AB_hydrolase_fold"/>
</dbReference>
<protein>
    <submittedName>
        <fullName evidence="1">Uncharacterized protein</fullName>
    </submittedName>
</protein>
<proteinExistence type="predicted"/>